<dbReference type="SUPFAM" id="SSF52058">
    <property type="entry name" value="L domain-like"/>
    <property type="match status" value="2"/>
</dbReference>
<protein>
    <recommendedName>
        <fullName evidence="4">Disease resistance protein RPS4B/Roq1-like leucine-rich repeats domain-containing protein</fullName>
    </recommendedName>
</protein>
<feature type="domain" description="Disease resistance protein RPS4B/Roq1-like leucine-rich repeats" evidence="4">
    <location>
        <begin position="161"/>
        <end position="319"/>
    </location>
</feature>
<dbReference type="EMBL" id="JAMYWD010000008">
    <property type="protein sequence ID" value="KAJ4963508.1"/>
    <property type="molecule type" value="Genomic_DNA"/>
</dbReference>
<evidence type="ECO:0000256" key="1">
    <source>
        <dbReference type="ARBA" id="ARBA00022614"/>
    </source>
</evidence>
<keyword evidence="1" id="KW-0433">Leucine-rich repeat</keyword>
<dbReference type="PANTHER" id="PTHR11017">
    <property type="entry name" value="LEUCINE-RICH REPEAT-CONTAINING PROTEIN"/>
    <property type="match status" value="1"/>
</dbReference>
<dbReference type="InterPro" id="IPR032675">
    <property type="entry name" value="LRR_dom_sf"/>
</dbReference>
<accession>A0A9Q0HC70</accession>
<dbReference type="GO" id="GO:0006952">
    <property type="term" value="P:defense response"/>
    <property type="evidence" value="ECO:0007669"/>
    <property type="project" value="InterPro"/>
</dbReference>
<keyword evidence="6" id="KW-1185">Reference proteome</keyword>
<dbReference type="OrthoDB" id="1936883at2759"/>
<proteinExistence type="predicted"/>
<comment type="caution">
    <text evidence="5">The sequence shown here is derived from an EMBL/GenBank/DDBJ whole genome shotgun (WGS) entry which is preliminary data.</text>
</comment>
<evidence type="ECO:0000313" key="5">
    <source>
        <dbReference type="EMBL" id="KAJ4963508.1"/>
    </source>
</evidence>
<dbReference type="AlphaFoldDB" id="A0A9Q0HC70"/>
<dbReference type="Proteomes" id="UP001141806">
    <property type="component" value="Unassembled WGS sequence"/>
</dbReference>
<evidence type="ECO:0000313" key="6">
    <source>
        <dbReference type="Proteomes" id="UP001141806"/>
    </source>
</evidence>
<dbReference type="InterPro" id="IPR044974">
    <property type="entry name" value="Disease_R_plants"/>
</dbReference>
<sequence length="468" mass="52577">MLKGLQFSIEAFTKMHKLRLLKVDYTGLTDVYILQDVFSLLGEKNLFEMLRWICWHGFPLKYIPTKFHLEKLVILNMQHSNIKKVWKGTKVLRNLEVLNLSHSCFLTSTPDFRGLLNLERLVLDGCTNLVEVHQSIGHLGKFVFLNLNNCERLWNLPSSIIEKLPDGLGNMDCLKELLADGTAIKQLPSSIRLLKNHRTLSSCGYKGSSKSWVSSFWSLVSSRKIHDPITPLVASFSGLCSSKSLLLQDCSLSEGAIPELDLSSNNFFSLPPSISSLYGLQTLKLSNCTKLQSLPKLSVTLKRLYVESCTSMETLPNLECASSLQILELTTISLETLDYGYCTKLQPVSELLTNIKGLRANCCTSMERVANVSNSKYLKSLMLNDCEKLTKIGSLEGLVSTPSISLDKCNNLSNAFKNCRNLGQILSKQRMAEDSERGIFDTFQPGSEILEWFHYQSAKSSIYFEVPL</sequence>
<name>A0A9Q0HC70_9MAGN</name>
<dbReference type="PANTHER" id="PTHR11017:SF385">
    <property type="entry name" value="DISEASE RESISTANCE PROTEIN (TIR-NBS-LRR CLASS)-RELATED"/>
    <property type="match status" value="1"/>
</dbReference>
<dbReference type="Pfam" id="PF07725">
    <property type="entry name" value="LRR_3"/>
    <property type="match status" value="1"/>
</dbReference>
<evidence type="ECO:0000256" key="2">
    <source>
        <dbReference type="ARBA" id="ARBA00022737"/>
    </source>
</evidence>
<gene>
    <name evidence="5" type="ORF">NE237_023447</name>
</gene>
<keyword evidence="3" id="KW-0611">Plant defense</keyword>
<dbReference type="Pfam" id="PF23286">
    <property type="entry name" value="LRR_13"/>
    <property type="match status" value="1"/>
</dbReference>
<organism evidence="5 6">
    <name type="scientific">Protea cynaroides</name>
    <dbReference type="NCBI Taxonomy" id="273540"/>
    <lineage>
        <taxon>Eukaryota</taxon>
        <taxon>Viridiplantae</taxon>
        <taxon>Streptophyta</taxon>
        <taxon>Embryophyta</taxon>
        <taxon>Tracheophyta</taxon>
        <taxon>Spermatophyta</taxon>
        <taxon>Magnoliopsida</taxon>
        <taxon>Proteales</taxon>
        <taxon>Proteaceae</taxon>
        <taxon>Protea</taxon>
    </lineage>
</organism>
<reference evidence="5" key="1">
    <citation type="journal article" date="2023" name="Plant J.">
        <title>The genome of the king protea, Protea cynaroides.</title>
        <authorList>
            <person name="Chang J."/>
            <person name="Duong T.A."/>
            <person name="Schoeman C."/>
            <person name="Ma X."/>
            <person name="Roodt D."/>
            <person name="Barker N."/>
            <person name="Li Z."/>
            <person name="Van de Peer Y."/>
            <person name="Mizrachi E."/>
        </authorList>
    </citation>
    <scope>NUCLEOTIDE SEQUENCE</scope>
    <source>
        <tissue evidence="5">Young leaves</tissue>
    </source>
</reference>
<evidence type="ECO:0000256" key="3">
    <source>
        <dbReference type="ARBA" id="ARBA00022821"/>
    </source>
</evidence>
<evidence type="ECO:0000259" key="4">
    <source>
        <dbReference type="Pfam" id="PF23286"/>
    </source>
</evidence>
<dbReference type="InterPro" id="IPR058546">
    <property type="entry name" value="RPS4B/Roq1-like_LRR"/>
</dbReference>
<keyword evidence="2" id="KW-0677">Repeat</keyword>
<dbReference type="InterPro" id="IPR011713">
    <property type="entry name" value="Leu-rich_rpt_3"/>
</dbReference>
<dbReference type="Gene3D" id="3.80.10.10">
    <property type="entry name" value="Ribonuclease Inhibitor"/>
    <property type="match status" value="2"/>
</dbReference>